<reference evidence="1 2" key="1">
    <citation type="submission" date="2018-06" db="EMBL/GenBank/DDBJ databases">
        <authorList>
            <consortium name="Pathogen Informatics"/>
            <person name="Doyle S."/>
        </authorList>
    </citation>
    <scope>NUCLEOTIDE SEQUENCE [LARGE SCALE GENOMIC DNA]</scope>
    <source>
        <strain evidence="1 2">NCTC13315</strain>
    </source>
</reference>
<dbReference type="Gene3D" id="3.40.50.300">
    <property type="entry name" value="P-loop containing nucleotide triphosphate hydrolases"/>
    <property type="match status" value="1"/>
</dbReference>
<dbReference type="GO" id="GO:0016787">
    <property type="term" value="F:hydrolase activity"/>
    <property type="evidence" value="ECO:0007669"/>
    <property type="project" value="UniProtKB-KW"/>
</dbReference>
<dbReference type="Pfam" id="PF13671">
    <property type="entry name" value="AAA_33"/>
    <property type="match status" value="1"/>
</dbReference>
<evidence type="ECO:0000313" key="1">
    <source>
        <dbReference type="EMBL" id="STX29208.1"/>
    </source>
</evidence>
<dbReference type="EMBL" id="UGNV01000001">
    <property type="protein sequence ID" value="STX29208.1"/>
    <property type="molecule type" value="Genomic_DNA"/>
</dbReference>
<gene>
    <name evidence="1" type="ORF">NCTC13315_01746</name>
</gene>
<dbReference type="OrthoDB" id="6182772at2"/>
<dbReference type="SUPFAM" id="SSF52540">
    <property type="entry name" value="P-loop containing nucleoside triphosphate hydrolases"/>
    <property type="match status" value="1"/>
</dbReference>
<keyword evidence="2" id="KW-1185">Reference proteome</keyword>
<dbReference type="Proteomes" id="UP000254968">
    <property type="component" value="Unassembled WGS sequence"/>
</dbReference>
<sequence>MNRKIFLISGPPGAGKSTLAQALAQLFNKSIHIECDSLYNMVQGGYKKPWEDGADTLISLMQNALASQAKIYLQAGFVVIADYVWSLREIYCLFNQIGHENIFYPIFLLPKKAINLARDCNREYRVGSDRVAEYWDNYERWKDKFPKIFYDNSDISASEMAKNLIKEKGFNHRELKLFLNL</sequence>
<organism evidence="1 2">
    <name type="scientific">Legionella beliardensis</name>
    <dbReference type="NCBI Taxonomy" id="91822"/>
    <lineage>
        <taxon>Bacteria</taxon>
        <taxon>Pseudomonadati</taxon>
        <taxon>Pseudomonadota</taxon>
        <taxon>Gammaproteobacteria</taxon>
        <taxon>Legionellales</taxon>
        <taxon>Legionellaceae</taxon>
        <taxon>Legionella</taxon>
    </lineage>
</organism>
<name>A0A378I205_9GAMM</name>
<proteinExistence type="predicted"/>
<evidence type="ECO:0000313" key="2">
    <source>
        <dbReference type="Proteomes" id="UP000254968"/>
    </source>
</evidence>
<dbReference type="AlphaFoldDB" id="A0A378I205"/>
<dbReference type="RefSeq" id="WP_160149875.1">
    <property type="nucleotide sequence ID" value="NZ_CAAAHO010000007.1"/>
</dbReference>
<dbReference type="InterPro" id="IPR027417">
    <property type="entry name" value="P-loop_NTPase"/>
</dbReference>
<accession>A0A378I205</accession>
<keyword evidence="1" id="KW-0378">Hydrolase</keyword>
<protein>
    <submittedName>
        <fullName evidence="1">Nucleoside triphosphate hydrolase domain-containing protein</fullName>
    </submittedName>
</protein>